<gene>
    <name evidence="1" type="ORF">Patl1_16455</name>
</gene>
<sequence>MQSENIQVRVIQTAGNGRKGNSKMLEVVRSIVNAEASKGKKTF</sequence>
<accession>A0ACC1B8N3</accession>
<dbReference type="EMBL" id="CM047902">
    <property type="protein sequence ID" value="KAJ0095252.1"/>
    <property type="molecule type" value="Genomic_DNA"/>
</dbReference>
<evidence type="ECO:0000313" key="2">
    <source>
        <dbReference type="Proteomes" id="UP001164250"/>
    </source>
</evidence>
<name>A0ACC1B8N3_9ROSI</name>
<comment type="caution">
    <text evidence="1">The sequence shown here is derived from an EMBL/GenBank/DDBJ whole genome shotgun (WGS) entry which is preliminary data.</text>
</comment>
<proteinExistence type="predicted"/>
<evidence type="ECO:0000313" key="1">
    <source>
        <dbReference type="EMBL" id="KAJ0095252.1"/>
    </source>
</evidence>
<organism evidence="1 2">
    <name type="scientific">Pistacia atlantica</name>
    <dbReference type="NCBI Taxonomy" id="434234"/>
    <lineage>
        <taxon>Eukaryota</taxon>
        <taxon>Viridiplantae</taxon>
        <taxon>Streptophyta</taxon>
        <taxon>Embryophyta</taxon>
        <taxon>Tracheophyta</taxon>
        <taxon>Spermatophyta</taxon>
        <taxon>Magnoliopsida</taxon>
        <taxon>eudicotyledons</taxon>
        <taxon>Gunneridae</taxon>
        <taxon>Pentapetalae</taxon>
        <taxon>rosids</taxon>
        <taxon>malvids</taxon>
        <taxon>Sapindales</taxon>
        <taxon>Anacardiaceae</taxon>
        <taxon>Pistacia</taxon>
    </lineage>
</organism>
<dbReference type="Proteomes" id="UP001164250">
    <property type="component" value="Chromosome 6"/>
</dbReference>
<reference evidence="2" key="1">
    <citation type="journal article" date="2023" name="G3 (Bethesda)">
        <title>Genome assembly and association tests identify interacting loci associated with vigor, precocity, and sex in interspecific pistachio rootstocks.</title>
        <authorList>
            <person name="Palmer W."/>
            <person name="Jacygrad E."/>
            <person name="Sagayaradj S."/>
            <person name="Cavanaugh K."/>
            <person name="Han R."/>
            <person name="Bertier L."/>
            <person name="Beede B."/>
            <person name="Kafkas S."/>
            <person name="Golino D."/>
            <person name="Preece J."/>
            <person name="Michelmore R."/>
        </authorList>
    </citation>
    <scope>NUCLEOTIDE SEQUENCE [LARGE SCALE GENOMIC DNA]</scope>
</reference>
<keyword evidence="2" id="KW-1185">Reference proteome</keyword>
<protein>
    <submittedName>
        <fullName evidence="1">Uncharacterized protein</fullName>
    </submittedName>
</protein>